<name>A0A6A4IQ19_APOLU</name>
<proteinExistence type="predicted"/>
<accession>A0A6A4IQ19</accession>
<organism evidence="1 2">
    <name type="scientific">Apolygus lucorum</name>
    <name type="common">Small green plant bug</name>
    <name type="synonym">Lygocoris lucorum</name>
    <dbReference type="NCBI Taxonomy" id="248454"/>
    <lineage>
        <taxon>Eukaryota</taxon>
        <taxon>Metazoa</taxon>
        <taxon>Ecdysozoa</taxon>
        <taxon>Arthropoda</taxon>
        <taxon>Hexapoda</taxon>
        <taxon>Insecta</taxon>
        <taxon>Pterygota</taxon>
        <taxon>Neoptera</taxon>
        <taxon>Paraneoptera</taxon>
        <taxon>Hemiptera</taxon>
        <taxon>Heteroptera</taxon>
        <taxon>Panheteroptera</taxon>
        <taxon>Cimicomorpha</taxon>
        <taxon>Miridae</taxon>
        <taxon>Mirini</taxon>
        <taxon>Apolygus</taxon>
    </lineage>
</organism>
<comment type="caution">
    <text evidence="1">The sequence shown here is derived from an EMBL/GenBank/DDBJ whole genome shotgun (WGS) entry which is preliminary data.</text>
</comment>
<sequence length="253" mass="29313">MASKVVFESKKKPITHSTDVESLMTLYDLEYTKKWTPRTKPYIPPELMPELAGLKPDPISEAFRQELLPDYERDKIPKPDCENYETGTSYFQRLKERKPSIIKVVDTEVNQEVVTADHLLYDERTVYQVDYCKINDYCSEKAVGMRPKPVPEAWKPIPLTLYRLNYRDHNKMATWKIVPEPAKCPPSFFDPNPQERELLNVRTGDTQYNGVIGRLGTEIMKKEYHGHIAPLPGEYIPQKDTNPSPPETAEKLE</sequence>
<keyword evidence="2" id="KW-1185">Reference proteome</keyword>
<evidence type="ECO:0000313" key="1">
    <source>
        <dbReference type="EMBL" id="KAF6199215.1"/>
    </source>
</evidence>
<dbReference type="AlphaFoldDB" id="A0A6A4IQ19"/>
<dbReference type="OrthoDB" id="7201605at2759"/>
<protein>
    <submittedName>
        <fullName evidence="1">Uncharacterized protein</fullName>
    </submittedName>
</protein>
<gene>
    <name evidence="1" type="ORF">GE061_007240</name>
</gene>
<dbReference type="EMBL" id="WIXP02000015">
    <property type="protein sequence ID" value="KAF6199215.1"/>
    <property type="molecule type" value="Genomic_DNA"/>
</dbReference>
<reference evidence="1" key="1">
    <citation type="journal article" date="2021" name="Mol. Ecol. Resour.">
        <title>Apolygus lucorum genome provides insights into omnivorousness and mesophyll feeding.</title>
        <authorList>
            <person name="Liu Y."/>
            <person name="Liu H."/>
            <person name="Wang H."/>
            <person name="Huang T."/>
            <person name="Liu B."/>
            <person name="Yang B."/>
            <person name="Yin L."/>
            <person name="Li B."/>
            <person name="Zhang Y."/>
            <person name="Zhang S."/>
            <person name="Jiang F."/>
            <person name="Zhang X."/>
            <person name="Ren Y."/>
            <person name="Wang B."/>
            <person name="Wang S."/>
            <person name="Lu Y."/>
            <person name="Wu K."/>
            <person name="Fan W."/>
            <person name="Wang G."/>
        </authorList>
    </citation>
    <scope>NUCLEOTIDE SEQUENCE</scope>
    <source>
        <strain evidence="1">12Hb</strain>
    </source>
</reference>
<evidence type="ECO:0000313" key="2">
    <source>
        <dbReference type="Proteomes" id="UP000466442"/>
    </source>
</evidence>
<dbReference type="Proteomes" id="UP000466442">
    <property type="component" value="Unassembled WGS sequence"/>
</dbReference>